<dbReference type="Pfam" id="PF04757">
    <property type="entry name" value="Pex2_Pex12"/>
    <property type="match status" value="1"/>
</dbReference>
<evidence type="ECO:0000256" key="12">
    <source>
        <dbReference type="ARBA" id="ARBA00023140"/>
    </source>
</evidence>
<keyword evidence="12" id="KW-0576">Peroxisome</keyword>
<keyword evidence="9" id="KW-0653">Protein transport</keyword>
<evidence type="ECO:0000256" key="10">
    <source>
        <dbReference type="ARBA" id="ARBA00022989"/>
    </source>
</evidence>
<keyword evidence="4" id="KW-0813">Transport</keyword>
<proteinExistence type="inferred from homology"/>
<evidence type="ECO:0000256" key="9">
    <source>
        <dbReference type="ARBA" id="ARBA00022927"/>
    </source>
</evidence>
<dbReference type="PANTHER" id="PTHR12888">
    <property type="entry name" value="PEROXISOME ASSEMBLY PROTEIN 12 PEROXIN-12"/>
    <property type="match status" value="1"/>
</dbReference>
<dbReference type="GO" id="GO:0006513">
    <property type="term" value="P:protein monoubiquitination"/>
    <property type="evidence" value="ECO:0007669"/>
    <property type="project" value="TreeGrafter"/>
</dbReference>
<evidence type="ECO:0000256" key="1">
    <source>
        <dbReference type="ARBA" id="ARBA00004585"/>
    </source>
</evidence>
<reference evidence="16" key="2">
    <citation type="submission" date="2024-04" db="EMBL/GenBank/DDBJ databases">
        <authorList>
            <person name="Chen Y."/>
            <person name="Shah S."/>
            <person name="Dougan E. K."/>
            <person name="Thang M."/>
            <person name="Chan C."/>
        </authorList>
    </citation>
    <scope>NUCLEOTIDE SEQUENCE [LARGE SCALE GENOMIC DNA]</scope>
</reference>
<dbReference type="OrthoDB" id="107372at2759"/>
<evidence type="ECO:0000256" key="7">
    <source>
        <dbReference type="ARBA" id="ARBA00022771"/>
    </source>
</evidence>
<dbReference type="EMBL" id="CAMXCT010005680">
    <property type="protein sequence ID" value="CAI4013030.1"/>
    <property type="molecule type" value="Genomic_DNA"/>
</dbReference>
<evidence type="ECO:0000256" key="3">
    <source>
        <dbReference type="ARBA" id="ARBA00008704"/>
    </source>
</evidence>
<comment type="caution">
    <text evidence="15">The sequence shown here is derived from an EMBL/GenBank/DDBJ whole genome shotgun (WGS) entry which is preliminary data.</text>
</comment>
<keyword evidence="6" id="KW-0479">Metal-binding</keyword>
<dbReference type="AlphaFoldDB" id="A0A9P1GGT0"/>
<keyword evidence="17" id="KW-1185">Reference proteome</keyword>
<evidence type="ECO:0000256" key="13">
    <source>
        <dbReference type="ARBA" id="ARBA00029692"/>
    </source>
</evidence>
<dbReference type="GO" id="GO:1990429">
    <property type="term" value="C:peroxisomal importomer complex"/>
    <property type="evidence" value="ECO:0007669"/>
    <property type="project" value="TreeGrafter"/>
</dbReference>
<evidence type="ECO:0000256" key="11">
    <source>
        <dbReference type="ARBA" id="ARBA00023136"/>
    </source>
</evidence>
<evidence type="ECO:0000313" key="17">
    <source>
        <dbReference type="Proteomes" id="UP001152797"/>
    </source>
</evidence>
<dbReference type="SUPFAM" id="SSF57850">
    <property type="entry name" value="RING/U-box"/>
    <property type="match status" value="1"/>
</dbReference>
<dbReference type="Gene3D" id="3.30.40.10">
    <property type="entry name" value="Zinc/RING finger domain, C3HC4 (zinc finger)"/>
    <property type="match status" value="1"/>
</dbReference>
<evidence type="ECO:0000256" key="5">
    <source>
        <dbReference type="ARBA" id="ARBA00022692"/>
    </source>
</evidence>
<keyword evidence="10" id="KW-1133">Transmembrane helix</keyword>
<sequence length="319" mass="36884">MAAYEGFLTSIYAGKDIFRPTFFELIAQEQLSEVFRPAVRFIVDIWRQRLSSPVLLRLLDSWDSFYTLFLLALEGYHLRLHGATFSEHFFGLRRVPRRPRVSSPLEALQAARRGEKAAPLRPWQQLASLMMQVHAVKSLAVFAYSLLYLLEQTDIWSPWLHLLGLKLARHFPEPPLPSEEKDQVKSLAIRMQDLAKFCGRASLWGTVYALQFLQWWYQREHLLQPLRPHKAPPPPPQRFPYPESLPTTSARGAPKVVVLPEDRTICPLCHRPRQNPAMSCGGYAFCYTCLVPHVQEFGHCPVTGQRMRVEEIRRIRDEG</sequence>
<dbReference type="GO" id="GO:0016558">
    <property type="term" value="P:protein import into peroxisome matrix"/>
    <property type="evidence" value="ECO:0007669"/>
    <property type="project" value="InterPro"/>
</dbReference>
<organism evidence="15">
    <name type="scientific">Cladocopium goreaui</name>
    <dbReference type="NCBI Taxonomy" id="2562237"/>
    <lineage>
        <taxon>Eukaryota</taxon>
        <taxon>Sar</taxon>
        <taxon>Alveolata</taxon>
        <taxon>Dinophyceae</taxon>
        <taxon>Suessiales</taxon>
        <taxon>Symbiodiniaceae</taxon>
        <taxon>Cladocopium</taxon>
    </lineage>
</organism>
<evidence type="ECO:0000256" key="6">
    <source>
        <dbReference type="ARBA" id="ARBA00022723"/>
    </source>
</evidence>
<keyword evidence="7" id="KW-0863">Zinc-finger</keyword>
<reference evidence="15" key="1">
    <citation type="submission" date="2022-10" db="EMBL/GenBank/DDBJ databases">
        <authorList>
            <person name="Chen Y."/>
            <person name="Dougan E. K."/>
            <person name="Chan C."/>
            <person name="Rhodes N."/>
            <person name="Thang M."/>
        </authorList>
    </citation>
    <scope>NUCLEOTIDE SEQUENCE</scope>
</reference>
<feature type="domain" description="Pex N-terminal" evidence="14">
    <location>
        <begin position="28"/>
        <end position="133"/>
    </location>
</feature>
<evidence type="ECO:0000256" key="4">
    <source>
        <dbReference type="ARBA" id="ARBA00022448"/>
    </source>
</evidence>
<dbReference type="PANTHER" id="PTHR12888:SF0">
    <property type="entry name" value="PEROXISOME ASSEMBLY PROTEIN 12"/>
    <property type="match status" value="1"/>
</dbReference>
<dbReference type="CDD" id="cd16451">
    <property type="entry name" value="mRING_PEX12"/>
    <property type="match status" value="1"/>
</dbReference>
<dbReference type="EMBL" id="CAMXCT020005680">
    <property type="protein sequence ID" value="CAL1166405.1"/>
    <property type="molecule type" value="Genomic_DNA"/>
</dbReference>
<evidence type="ECO:0000256" key="2">
    <source>
        <dbReference type="ARBA" id="ARBA00004906"/>
    </source>
</evidence>
<evidence type="ECO:0000313" key="16">
    <source>
        <dbReference type="EMBL" id="CAL1166405.1"/>
    </source>
</evidence>
<comment type="subcellular location">
    <subcellularLocation>
        <location evidence="1">Peroxisome membrane</location>
        <topology evidence="1">Multi-pass membrane protein</topology>
    </subcellularLocation>
</comment>
<keyword evidence="11" id="KW-0472">Membrane</keyword>
<evidence type="ECO:0000256" key="8">
    <source>
        <dbReference type="ARBA" id="ARBA00022833"/>
    </source>
</evidence>
<dbReference type="InterPro" id="IPR006845">
    <property type="entry name" value="Pex_N"/>
</dbReference>
<comment type="pathway">
    <text evidence="2">Protein modification; protein ubiquitination.</text>
</comment>
<protein>
    <recommendedName>
        <fullName evidence="13">Peroxin-12</fullName>
    </recommendedName>
</protein>
<dbReference type="GO" id="GO:0008270">
    <property type="term" value="F:zinc ion binding"/>
    <property type="evidence" value="ECO:0007669"/>
    <property type="project" value="UniProtKB-KW"/>
</dbReference>
<dbReference type="GO" id="GO:0004842">
    <property type="term" value="F:ubiquitin-protein transferase activity"/>
    <property type="evidence" value="ECO:0007669"/>
    <property type="project" value="TreeGrafter"/>
</dbReference>
<keyword evidence="5" id="KW-0812">Transmembrane</keyword>
<dbReference type="EMBL" id="CAMXCT030005680">
    <property type="protein sequence ID" value="CAL4800342.1"/>
    <property type="molecule type" value="Genomic_DNA"/>
</dbReference>
<evidence type="ECO:0000313" key="15">
    <source>
        <dbReference type="EMBL" id="CAI4013030.1"/>
    </source>
</evidence>
<evidence type="ECO:0000259" key="14">
    <source>
        <dbReference type="Pfam" id="PF04757"/>
    </source>
</evidence>
<name>A0A9P1GGT0_9DINO</name>
<accession>A0A9P1GGT0</accession>
<dbReference type="Proteomes" id="UP001152797">
    <property type="component" value="Unassembled WGS sequence"/>
</dbReference>
<dbReference type="InterPro" id="IPR013083">
    <property type="entry name" value="Znf_RING/FYVE/PHD"/>
</dbReference>
<comment type="similarity">
    <text evidence="3">Belongs to the pex2/pex10/pex12 family.</text>
</comment>
<dbReference type="InterPro" id="IPR017375">
    <property type="entry name" value="PEX12"/>
</dbReference>
<gene>
    <name evidence="15" type="ORF">C1SCF055_LOCUS38038</name>
</gene>
<dbReference type="GO" id="GO:0005778">
    <property type="term" value="C:peroxisomal membrane"/>
    <property type="evidence" value="ECO:0007669"/>
    <property type="project" value="UniProtKB-SubCell"/>
</dbReference>
<keyword evidence="8" id="KW-0862">Zinc</keyword>